<dbReference type="RefSeq" id="WP_201077409.1">
    <property type="nucleotide sequence ID" value="NZ_CP067420.1"/>
</dbReference>
<sequence>MTLGFKSSDIFGVKVTPTTMDDLFTLMHRSIAAEDKVVIASLNLHGMYKLFKDDVFRALHEDDKTCVHIDGMPIVWLGRAAGLDLDASHRTGWVDWFLPLMERAQRSGWRIYYLGGTSRVLADGLARLRRDYPDLAIDGHDGYFDARRGSAGNTAVVEHINAFRPHLLIVGMGMGRQEHWISENRADLKTNCIGTCGACMEYFAGAVPTAPRWLGPLGLEWLYRLISDPKRFWHRYLVEPWFVAWFLITGAGRRRAPARTDR</sequence>
<dbReference type="InterPro" id="IPR004629">
    <property type="entry name" value="WecG_TagA_CpsF"/>
</dbReference>
<dbReference type="EMBL" id="CP067420">
    <property type="protein sequence ID" value="QQP90375.1"/>
    <property type="molecule type" value="Genomic_DNA"/>
</dbReference>
<evidence type="ECO:0000256" key="1">
    <source>
        <dbReference type="ARBA" id="ARBA00022676"/>
    </source>
</evidence>
<accession>A0ABX7B9T4</accession>
<evidence type="ECO:0000313" key="4">
    <source>
        <dbReference type="Proteomes" id="UP000595197"/>
    </source>
</evidence>
<proteinExistence type="predicted"/>
<keyword evidence="4" id="KW-1185">Reference proteome</keyword>
<keyword evidence="1" id="KW-0328">Glycosyltransferase</keyword>
<dbReference type="PANTHER" id="PTHR34136:SF1">
    <property type="entry name" value="UDP-N-ACETYL-D-MANNOSAMINURONIC ACID TRANSFERASE"/>
    <property type="match status" value="1"/>
</dbReference>
<dbReference type="NCBIfam" id="TIGR00696">
    <property type="entry name" value="wecG_tagA_cpsF"/>
    <property type="match status" value="1"/>
</dbReference>
<dbReference type="PANTHER" id="PTHR34136">
    <property type="match status" value="1"/>
</dbReference>
<evidence type="ECO:0000313" key="3">
    <source>
        <dbReference type="EMBL" id="QQP90375.1"/>
    </source>
</evidence>
<reference evidence="3" key="1">
    <citation type="submission" date="2021-02" db="EMBL/GenBank/DDBJ databases">
        <title>Skermanella TT6 skin isolate.</title>
        <authorList>
            <person name="Lee K."/>
            <person name="Ganzorig M."/>
        </authorList>
    </citation>
    <scope>NUCLEOTIDE SEQUENCE</scope>
    <source>
        <strain evidence="3">TT6</strain>
    </source>
</reference>
<dbReference type="CDD" id="cd06533">
    <property type="entry name" value="Glyco_transf_WecG_TagA"/>
    <property type="match status" value="1"/>
</dbReference>
<dbReference type="Proteomes" id="UP000595197">
    <property type="component" value="Chromosome"/>
</dbReference>
<dbReference type="Pfam" id="PF03808">
    <property type="entry name" value="Glyco_tran_WecG"/>
    <property type="match status" value="1"/>
</dbReference>
<keyword evidence="2" id="KW-0808">Transferase</keyword>
<protein>
    <submittedName>
        <fullName evidence="3">WecB/TagA/CpsF family glycosyltransferase</fullName>
    </submittedName>
</protein>
<organism evidence="3 4">
    <name type="scientific">Skermanella cutis</name>
    <dbReference type="NCBI Taxonomy" id="2775420"/>
    <lineage>
        <taxon>Bacteria</taxon>
        <taxon>Pseudomonadati</taxon>
        <taxon>Pseudomonadota</taxon>
        <taxon>Alphaproteobacteria</taxon>
        <taxon>Rhodospirillales</taxon>
        <taxon>Azospirillaceae</taxon>
        <taxon>Skermanella</taxon>
    </lineage>
</organism>
<evidence type="ECO:0000256" key="2">
    <source>
        <dbReference type="ARBA" id="ARBA00022679"/>
    </source>
</evidence>
<name>A0ABX7B9T4_9PROT</name>
<gene>
    <name evidence="3" type="ORF">IGS68_03705</name>
</gene>